<proteinExistence type="predicted"/>
<reference evidence="2 3" key="1">
    <citation type="journal article" date="2015" name="Genome Biol. Evol.">
        <title>Phylogenomic analyses indicate that early fungi evolved digesting cell walls of algal ancestors of land plants.</title>
        <authorList>
            <person name="Chang Y."/>
            <person name="Wang S."/>
            <person name="Sekimoto S."/>
            <person name="Aerts A.L."/>
            <person name="Choi C."/>
            <person name="Clum A."/>
            <person name="LaButti K.M."/>
            <person name="Lindquist E.A."/>
            <person name="Yee Ngan C."/>
            <person name="Ohm R.A."/>
            <person name="Salamov A.A."/>
            <person name="Grigoriev I.V."/>
            <person name="Spatafora J.W."/>
            <person name="Berbee M.L."/>
        </authorList>
    </citation>
    <scope>NUCLEOTIDE SEQUENCE [LARGE SCALE GENOMIC DNA]</scope>
    <source>
        <strain evidence="2 3">NRRL 28638</strain>
    </source>
</reference>
<feature type="compositionally biased region" description="Acidic residues" evidence="1">
    <location>
        <begin position="328"/>
        <end position="339"/>
    </location>
</feature>
<sequence length="424" mass="47293">MGSTSINSSINNHVPFYNSVNSYSSDNLNENSNYTNSSQNASPTSNEDSLLNNSELAPYKPIFNYELAFTNYSKPNNCSPLELNETNETKLETCSNLIDNEISITSNTKPGSPAAIIDSSIQNNNINGGILVDTVQNENRSPNDNADSQLNISLEQSANSHSFSSIEKIELQQPSGLNTIQEESNEKESSLFSIDSIDLTVEEETDIIVDPSIFKPKAKDSLDQSPDQESKSSDSDSGSPSKKVTKKRKKPRKNYFAPPKKAKPKAKKVEEEEENMLNLALTDELDLITKENTEKNIISLREKNYVTVVKKASEKPNEELDNNISGEDIGDGSDSDYDDDTPRQRSKKARKITWNTTPQYKEFHKNQSITLGERFCSPVKSKTEKPKKSCISRKAPFNSPNTKKPKKSRPLSPVTVTRIIYSKK</sequence>
<organism evidence="2 3">
    <name type="scientific">Conidiobolus coronatus (strain ATCC 28846 / CBS 209.66 / NRRL 28638)</name>
    <name type="common">Delacroixia coronata</name>
    <dbReference type="NCBI Taxonomy" id="796925"/>
    <lineage>
        <taxon>Eukaryota</taxon>
        <taxon>Fungi</taxon>
        <taxon>Fungi incertae sedis</taxon>
        <taxon>Zoopagomycota</taxon>
        <taxon>Entomophthoromycotina</taxon>
        <taxon>Entomophthoromycetes</taxon>
        <taxon>Entomophthorales</taxon>
        <taxon>Ancylistaceae</taxon>
        <taxon>Conidiobolus</taxon>
    </lineage>
</organism>
<evidence type="ECO:0000256" key="1">
    <source>
        <dbReference type="SAM" id="MobiDB-lite"/>
    </source>
</evidence>
<feature type="compositionally biased region" description="Basic and acidic residues" evidence="1">
    <location>
        <begin position="217"/>
        <end position="234"/>
    </location>
</feature>
<dbReference type="EMBL" id="KQ964429">
    <property type="protein sequence ID" value="KXN73939.1"/>
    <property type="molecule type" value="Genomic_DNA"/>
</dbReference>
<feature type="region of interest" description="Disordered" evidence="1">
    <location>
        <begin position="27"/>
        <end position="52"/>
    </location>
</feature>
<keyword evidence="3" id="KW-1185">Reference proteome</keyword>
<feature type="region of interest" description="Disordered" evidence="1">
    <location>
        <begin position="211"/>
        <end position="274"/>
    </location>
</feature>
<feature type="region of interest" description="Disordered" evidence="1">
    <location>
        <begin position="374"/>
        <end position="424"/>
    </location>
</feature>
<evidence type="ECO:0000313" key="2">
    <source>
        <dbReference type="EMBL" id="KXN73939.1"/>
    </source>
</evidence>
<dbReference type="AlphaFoldDB" id="A0A137PG13"/>
<protein>
    <submittedName>
        <fullName evidence="2">Uncharacterized protein</fullName>
    </submittedName>
</protein>
<feature type="region of interest" description="Disordered" evidence="1">
    <location>
        <begin position="312"/>
        <end position="356"/>
    </location>
</feature>
<gene>
    <name evidence="2" type="ORF">CONCODRAFT_67869</name>
</gene>
<name>A0A137PG13_CONC2</name>
<dbReference type="Proteomes" id="UP000070444">
    <property type="component" value="Unassembled WGS sequence"/>
</dbReference>
<evidence type="ECO:0000313" key="3">
    <source>
        <dbReference type="Proteomes" id="UP000070444"/>
    </source>
</evidence>
<accession>A0A137PG13</accession>
<feature type="compositionally biased region" description="Basic residues" evidence="1">
    <location>
        <begin position="243"/>
        <end position="253"/>
    </location>
</feature>